<feature type="transmembrane region" description="Helical" evidence="1">
    <location>
        <begin position="89"/>
        <end position="106"/>
    </location>
</feature>
<keyword evidence="3" id="KW-1185">Reference proteome</keyword>
<evidence type="ECO:0000313" key="3">
    <source>
        <dbReference type="Proteomes" id="UP000654304"/>
    </source>
</evidence>
<keyword evidence="1" id="KW-1133">Transmembrane helix</keyword>
<dbReference type="EMBL" id="JACOGD010000001">
    <property type="protein sequence ID" value="MBC3930237.1"/>
    <property type="molecule type" value="Genomic_DNA"/>
</dbReference>
<name>A0ABR7A0L5_9BURK</name>
<accession>A0ABR7A0L5</accession>
<organism evidence="2 3">
    <name type="scientific">Undibacterium curvum</name>
    <dbReference type="NCBI Taxonomy" id="2762294"/>
    <lineage>
        <taxon>Bacteria</taxon>
        <taxon>Pseudomonadati</taxon>
        <taxon>Pseudomonadota</taxon>
        <taxon>Betaproteobacteria</taxon>
        <taxon>Burkholderiales</taxon>
        <taxon>Oxalobacteraceae</taxon>
        <taxon>Undibacterium</taxon>
    </lineage>
</organism>
<sequence length="115" mass="13079">MIVIWVYSSTVVLCLGLVPSLLPKIFGGISKEYRDYYSRLFLFVSTIGLLKMAFGLSLDVFGYLLWGTVIFCIGLTWRESRACSPLKWIAWLQITFGVIANISYFSKSMFAFLAH</sequence>
<gene>
    <name evidence="2" type="ORF">H8K43_01015</name>
</gene>
<dbReference type="RefSeq" id="WP_186902134.1">
    <property type="nucleotide sequence ID" value="NZ_JACOGD010000001.1"/>
</dbReference>
<dbReference type="Proteomes" id="UP000654304">
    <property type="component" value="Unassembled WGS sequence"/>
</dbReference>
<feature type="transmembrane region" description="Helical" evidence="1">
    <location>
        <begin position="6"/>
        <end position="24"/>
    </location>
</feature>
<protein>
    <submittedName>
        <fullName evidence="2">Uncharacterized protein</fullName>
    </submittedName>
</protein>
<keyword evidence="1" id="KW-0812">Transmembrane</keyword>
<reference evidence="2 3" key="1">
    <citation type="submission" date="2020-08" db="EMBL/GenBank/DDBJ databases">
        <title>Novel species isolated from subtropical streams in China.</title>
        <authorList>
            <person name="Lu H."/>
        </authorList>
    </citation>
    <scope>NUCLEOTIDE SEQUENCE [LARGE SCALE GENOMIC DNA]</scope>
    <source>
        <strain evidence="2 3">CY22W</strain>
    </source>
</reference>
<proteinExistence type="predicted"/>
<evidence type="ECO:0000313" key="2">
    <source>
        <dbReference type="EMBL" id="MBC3930237.1"/>
    </source>
</evidence>
<feature type="transmembrane region" description="Helical" evidence="1">
    <location>
        <begin position="60"/>
        <end position="77"/>
    </location>
</feature>
<comment type="caution">
    <text evidence="2">The sequence shown here is derived from an EMBL/GenBank/DDBJ whole genome shotgun (WGS) entry which is preliminary data.</text>
</comment>
<keyword evidence="1" id="KW-0472">Membrane</keyword>
<evidence type="ECO:0000256" key="1">
    <source>
        <dbReference type="SAM" id="Phobius"/>
    </source>
</evidence>